<comment type="caution">
    <text evidence="3">The sequence shown here is derived from an EMBL/GenBank/DDBJ whole genome shotgun (WGS) entry which is preliminary data.</text>
</comment>
<evidence type="ECO:0000313" key="3">
    <source>
        <dbReference type="EMBL" id="GAA4347146.1"/>
    </source>
</evidence>
<protein>
    <submittedName>
        <fullName evidence="3">Ldh family oxidoreductase</fullName>
    </submittedName>
</protein>
<dbReference type="Proteomes" id="UP001500975">
    <property type="component" value="Unassembled WGS sequence"/>
</dbReference>
<dbReference type="PANTHER" id="PTHR11091:SF0">
    <property type="entry name" value="MALATE DEHYDROGENASE"/>
    <property type="match status" value="1"/>
</dbReference>
<keyword evidence="2" id="KW-0560">Oxidoreductase</keyword>
<keyword evidence="4" id="KW-1185">Reference proteome</keyword>
<evidence type="ECO:0000256" key="1">
    <source>
        <dbReference type="ARBA" id="ARBA00006056"/>
    </source>
</evidence>
<dbReference type="SUPFAM" id="SSF89733">
    <property type="entry name" value="L-sulfolactate dehydrogenase-like"/>
    <property type="match status" value="1"/>
</dbReference>
<evidence type="ECO:0000313" key="4">
    <source>
        <dbReference type="Proteomes" id="UP001500975"/>
    </source>
</evidence>
<reference evidence="4" key="1">
    <citation type="journal article" date="2019" name="Int. J. Syst. Evol. Microbiol.">
        <title>The Global Catalogue of Microorganisms (GCM) 10K type strain sequencing project: providing services to taxonomists for standard genome sequencing and annotation.</title>
        <authorList>
            <consortium name="The Broad Institute Genomics Platform"/>
            <consortium name="The Broad Institute Genome Sequencing Center for Infectious Disease"/>
            <person name="Wu L."/>
            <person name="Ma J."/>
        </authorList>
    </citation>
    <scope>NUCLEOTIDE SEQUENCE [LARGE SCALE GENOMIC DNA]</scope>
    <source>
        <strain evidence="4">JCM 17804</strain>
    </source>
</reference>
<dbReference type="Pfam" id="PF02615">
    <property type="entry name" value="Ldh_2"/>
    <property type="match status" value="1"/>
</dbReference>
<dbReference type="Gene3D" id="1.10.1530.10">
    <property type="match status" value="1"/>
</dbReference>
<dbReference type="InterPro" id="IPR043144">
    <property type="entry name" value="Mal/L-sulf/L-lact_DH-like_ah"/>
</dbReference>
<dbReference type="InterPro" id="IPR036111">
    <property type="entry name" value="Mal/L-sulfo/L-lacto_DH-like_sf"/>
</dbReference>
<dbReference type="InterPro" id="IPR043143">
    <property type="entry name" value="Mal/L-sulf/L-lact_DH-like_NADP"/>
</dbReference>
<sequence>MSSERTTDAGRVHFTPAAAHAAMCEIIGRIGYSPREQKLLADHMLDAALCGYEYSGMPKVLELAGTAKAQLPKVPPRVVHETPVSALIDGGNTVGMLVVDDATDKVIARASEHGFAVVGVFNTYMTGRSSYFVERIAQAGLIGMHTVASFPIVAPPGAARPAIGTNPIAFGFPTAGDPLVIDLGTSAFMMTELALVERRGGLLPEGVAIDADGQPTRDPSAARRGALLHFAGYRGFAIGLAMQALGVMAGAMKSPNQDCGYLLLAMRPDLLVPLEDYRRELTATLDRIRSVPLQEGATGIRIPSERSFRERRRLQEEGISIDRRIWEMLQAIGR</sequence>
<evidence type="ECO:0000256" key="2">
    <source>
        <dbReference type="ARBA" id="ARBA00023002"/>
    </source>
</evidence>
<dbReference type="RefSeq" id="WP_345539098.1">
    <property type="nucleotide sequence ID" value="NZ_BAABGJ010000046.1"/>
</dbReference>
<dbReference type="EMBL" id="BAABGJ010000046">
    <property type="protein sequence ID" value="GAA4347146.1"/>
    <property type="molecule type" value="Genomic_DNA"/>
</dbReference>
<dbReference type="PANTHER" id="PTHR11091">
    <property type="entry name" value="OXIDOREDUCTASE-RELATED"/>
    <property type="match status" value="1"/>
</dbReference>
<comment type="similarity">
    <text evidence="1">Belongs to the LDH2/MDH2 oxidoreductase family.</text>
</comment>
<organism evidence="3 4">
    <name type="scientific">Variovorax defluvii</name>
    <dbReference type="NCBI Taxonomy" id="913761"/>
    <lineage>
        <taxon>Bacteria</taxon>
        <taxon>Pseudomonadati</taxon>
        <taxon>Pseudomonadota</taxon>
        <taxon>Betaproteobacteria</taxon>
        <taxon>Burkholderiales</taxon>
        <taxon>Comamonadaceae</taxon>
        <taxon>Variovorax</taxon>
    </lineage>
</organism>
<gene>
    <name evidence="3" type="ORF">GCM10023165_32060</name>
</gene>
<dbReference type="Gene3D" id="3.30.1370.60">
    <property type="entry name" value="Hypothetical oxidoreductase yiak, domain 2"/>
    <property type="match status" value="1"/>
</dbReference>
<dbReference type="InterPro" id="IPR003767">
    <property type="entry name" value="Malate/L-lactate_DH-like"/>
</dbReference>
<name>A0ABP8HY75_9BURK</name>
<proteinExistence type="inferred from homology"/>
<accession>A0ABP8HY75</accession>